<evidence type="ECO:0000256" key="2">
    <source>
        <dbReference type="ARBA" id="ARBA00022475"/>
    </source>
</evidence>
<sequence length="199" mass="22228">MDWLLFIGFFWAASLMPGLNMTLALSLGMSVGYKKTLYMMFGATLSLGIVAFVCAFSAGALLLKFPLFFQIFTLICAFYLLYLSYKMFKGSKFSLENKATDISPKALFWQGFMSSISNPKAWALFVALMPPFLDKADPFGSRLYMMIAVLMVIEMIDFHIYALGGMSFKKILPTKAYLLEKISATLIGAIAIIMIVEII</sequence>
<dbReference type="GO" id="GO:0005886">
    <property type="term" value="C:plasma membrane"/>
    <property type="evidence" value="ECO:0007669"/>
    <property type="project" value="UniProtKB-SubCell"/>
</dbReference>
<keyword evidence="2" id="KW-1003">Cell membrane</keyword>
<proteinExistence type="predicted"/>
<evidence type="ECO:0000256" key="5">
    <source>
        <dbReference type="ARBA" id="ARBA00023136"/>
    </source>
</evidence>
<dbReference type="RefSeq" id="WP_038454239.1">
    <property type="nucleotide sequence ID" value="NZ_CP009043.1"/>
</dbReference>
<feature type="transmembrane region" description="Helical" evidence="6">
    <location>
        <begin position="6"/>
        <end position="25"/>
    </location>
</feature>
<feature type="transmembrane region" description="Helical" evidence="6">
    <location>
        <begin position="67"/>
        <end position="85"/>
    </location>
</feature>
<organism evidence="7 8">
    <name type="scientific">Campylobacter iguaniorum</name>
    <dbReference type="NCBI Taxonomy" id="1244531"/>
    <lineage>
        <taxon>Bacteria</taxon>
        <taxon>Pseudomonadati</taxon>
        <taxon>Campylobacterota</taxon>
        <taxon>Epsilonproteobacteria</taxon>
        <taxon>Campylobacterales</taxon>
        <taxon>Campylobacteraceae</taxon>
        <taxon>Campylobacter</taxon>
    </lineage>
</organism>
<reference evidence="8" key="1">
    <citation type="journal article" date="2014" name="Genome Announc.">
        <title>Complete Genome Sequence of Campylobacter iguaniorum Strain 1485ET, Isolated from a Bearded Dragon (Pogona vitticeps).</title>
        <authorList>
            <person name="Gilbert M.J."/>
            <person name="Miller W.G."/>
            <person name="Yee E."/>
            <person name="Kik M."/>
            <person name="Wagenaar J.A."/>
            <person name="Duim B."/>
        </authorList>
    </citation>
    <scope>NUCLEOTIDE SEQUENCE [LARGE SCALE GENOMIC DNA]</scope>
    <source>
        <strain evidence="8">1485E</strain>
    </source>
</reference>
<gene>
    <name evidence="7" type="ORF">CIG1485E_0925</name>
</gene>
<dbReference type="InterPro" id="IPR001123">
    <property type="entry name" value="LeuE-type"/>
</dbReference>
<dbReference type="EMBL" id="CP009043">
    <property type="protein sequence ID" value="AII14763.1"/>
    <property type="molecule type" value="Genomic_DNA"/>
</dbReference>
<dbReference type="eggNOG" id="COG1280">
    <property type="taxonomic scope" value="Bacteria"/>
</dbReference>
<dbReference type="KEGG" id="caj:CIG1485E_0925"/>
<dbReference type="PANTHER" id="PTHR30086">
    <property type="entry name" value="ARGININE EXPORTER PROTEIN ARGO"/>
    <property type="match status" value="1"/>
</dbReference>
<dbReference type="HOGENOM" id="CLU_079569_2_0_7"/>
<keyword evidence="5 6" id="KW-0472">Membrane</keyword>
<evidence type="ECO:0000313" key="7">
    <source>
        <dbReference type="EMBL" id="AII14763.1"/>
    </source>
</evidence>
<protein>
    <submittedName>
        <fullName evidence="7">Transporter, LysE family</fullName>
    </submittedName>
</protein>
<evidence type="ECO:0000256" key="3">
    <source>
        <dbReference type="ARBA" id="ARBA00022692"/>
    </source>
</evidence>
<comment type="subcellular location">
    <subcellularLocation>
        <location evidence="1">Cell membrane</location>
        <topology evidence="1">Multi-pass membrane protein</topology>
    </subcellularLocation>
</comment>
<dbReference type="PANTHER" id="PTHR30086:SF5">
    <property type="entry name" value="HOMOGENTISATE EXPORT PROTEIN"/>
    <property type="match status" value="1"/>
</dbReference>
<keyword evidence="4 6" id="KW-1133">Transmembrane helix</keyword>
<dbReference type="Proteomes" id="UP000028486">
    <property type="component" value="Chromosome"/>
</dbReference>
<feature type="transmembrane region" description="Helical" evidence="6">
    <location>
        <begin position="176"/>
        <end position="196"/>
    </location>
</feature>
<dbReference type="GO" id="GO:0042970">
    <property type="term" value="F:homoserine transmembrane transporter activity"/>
    <property type="evidence" value="ECO:0007669"/>
    <property type="project" value="TreeGrafter"/>
</dbReference>
<evidence type="ECO:0000256" key="1">
    <source>
        <dbReference type="ARBA" id="ARBA00004651"/>
    </source>
</evidence>
<accession>A0A076FAP7</accession>
<dbReference type="OrthoDB" id="9804822at2"/>
<dbReference type="Pfam" id="PF01810">
    <property type="entry name" value="LysE"/>
    <property type="match status" value="1"/>
</dbReference>
<dbReference type="AlphaFoldDB" id="A0A076FAP7"/>
<feature type="transmembrane region" description="Helical" evidence="6">
    <location>
        <begin position="106"/>
        <end position="128"/>
    </location>
</feature>
<keyword evidence="8" id="KW-1185">Reference proteome</keyword>
<name>A0A076FAP7_9BACT</name>
<evidence type="ECO:0000256" key="6">
    <source>
        <dbReference type="SAM" id="Phobius"/>
    </source>
</evidence>
<keyword evidence="3 6" id="KW-0812">Transmembrane</keyword>
<feature type="transmembrane region" description="Helical" evidence="6">
    <location>
        <begin position="37"/>
        <end position="61"/>
    </location>
</feature>
<evidence type="ECO:0000256" key="4">
    <source>
        <dbReference type="ARBA" id="ARBA00022989"/>
    </source>
</evidence>
<evidence type="ECO:0000313" key="8">
    <source>
        <dbReference type="Proteomes" id="UP000028486"/>
    </source>
</evidence>
<dbReference type="STRING" id="1244531.CIG2463D_0925"/>
<feature type="transmembrane region" description="Helical" evidence="6">
    <location>
        <begin position="143"/>
        <end position="164"/>
    </location>
</feature>